<proteinExistence type="predicted"/>
<evidence type="ECO:0000313" key="1">
    <source>
        <dbReference type="EMBL" id="ETP43045.1"/>
    </source>
</evidence>
<dbReference type="AlphaFoldDB" id="W2Z7J3"/>
<gene>
    <name evidence="1" type="ORF">F442_10089</name>
</gene>
<organism evidence="1 2">
    <name type="scientific">Phytophthora nicotianae P10297</name>
    <dbReference type="NCBI Taxonomy" id="1317064"/>
    <lineage>
        <taxon>Eukaryota</taxon>
        <taxon>Sar</taxon>
        <taxon>Stramenopiles</taxon>
        <taxon>Oomycota</taxon>
        <taxon>Peronosporomycetes</taxon>
        <taxon>Peronosporales</taxon>
        <taxon>Peronosporaceae</taxon>
        <taxon>Phytophthora</taxon>
    </lineage>
</organism>
<comment type="caution">
    <text evidence="1">The sequence shown here is derived from an EMBL/GenBank/DDBJ whole genome shotgun (WGS) entry which is preliminary data.</text>
</comment>
<evidence type="ECO:0000313" key="2">
    <source>
        <dbReference type="Proteomes" id="UP000018948"/>
    </source>
</evidence>
<name>W2Z7J3_PHYNI</name>
<sequence length="162" mass="18120">MLIPSPLAKMDKRRLGRLQLPVVLSEDGHLREDDAVAMAVHESLSFTALENDDNPVCQSAASKPHKRLAIFAAFGEQNGDEFQSRRTFTDVRWIHSTELYRAGETGLHTYAAYVDTYRFVTSGTAQPFFVVISVVHLRIGGVAHRDRNAMLQQAFTSTKSEL</sequence>
<dbReference type="EMBL" id="ANIY01002076">
    <property type="protein sequence ID" value="ETP43045.1"/>
    <property type="molecule type" value="Genomic_DNA"/>
</dbReference>
<accession>W2Z7J3</accession>
<reference evidence="1 2" key="1">
    <citation type="submission" date="2013-11" db="EMBL/GenBank/DDBJ databases">
        <title>The Genome Sequence of Phytophthora parasitica P10297.</title>
        <authorList>
            <consortium name="The Broad Institute Genomics Platform"/>
            <person name="Russ C."/>
            <person name="Tyler B."/>
            <person name="Panabieres F."/>
            <person name="Shan W."/>
            <person name="Tripathy S."/>
            <person name="Grunwald N."/>
            <person name="Machado M."/>
            <person name="Johnson C.S."/>
            <person name="Walker B."/>
            <person name="Young S.K."/>
            <person name="Zeng Q."/>
            <person name="Gargeya S."/>
            <person name="Fitzgerald M."/>
            <person name="Haas B."/>
            <person name="Abouelleil A."/>
            <person name="Allen A.W."/>
            <person name="Alvarado L."/>
            <person name="Arachchi H.M."/>
            <person name="Berlin A.M."/>
            <person name="Chapman S.B."/>
            <person name="Gainer-Dewar J."/>
            <person name="Goldberg J."/>
            <person name="Griggs A."/>
            <person name="Gujja S."/>
            <person name="Hansen M."/>
            <person name="Howarth C."/>
            <person name="Imamovic A."/>
            <person name="Ireland A."/>
            <person name="Larimer J."/>
            <person name="McCowan C."/>
            <person name="Murphy C."/>
            <person name="Pearson M."/>
            <person name="Poon T.W."/>
            <person name="Priest M."/>
            <person name="Roberts A."/>
            <person name="Saif S."/>
            <person name="Shea T."/>
            <person name="Sisk P."/>
            <person name="Sykes S."/>
            <person name="Wortman J."/>
            <person name="Nusbaum C."/>
            <person name="Birren B."/>
        </authorList>
    </citation>
    <scope>NUCLEOTIDE SEQUENCE [LARGE SCALE GENOMIC DNA]</scope>
    <source>
        <strain evidence="1 2">P10297</strain>
    </source>
</reference>
<dbReference type="Proteomes" id="UP000018948">
    <property type="component" value="Unassembled WGS sequence"/>
</dbReference>
<protein>
    <submittedName>
        <fullName evidence="1">Uncharacterized protein</fullName>
    </submittedName>
</protein>